<dbReference type="PROSITE" id="PS50089">
    <property type="entry name" value="ZF_RING_2"/>
    <property type="match status" value="1"/>
</dbReference>
<dbReference type="Gene3D" id="3.30.40.10">
    <property type="entry name" value="Zinc/RING finger domain, C3HC4 (zinc finger)"/>
    <property type="match status" value="1"/>
</dbReference>
<evidence type="ECO:0000256" key="3">
    <source>
        <dbReference type="PROSITE-ProRule" id="PRU00175"/>
    </source>
</evidence>
<dbReference type="InterPro" id="IPR001841">
    <property type="entry name" value="Znf_RING"/>
</dbReference>
<dbReference type="EMBL" id="HACG01005319">
    <property type="protein sequence ID" value="CEK52184.1"/>
    <property type="molecule type" value="Transcribed_RNA"/>
</dbReference>
<keyword evidence="2" id="KW-0862">Zinc</keyword>
<evidence type="ECO:0000256" key="2">
    <source>
        <dbReference type="ARBA" id="ARBA00022833"/>
    </source>
</evidence>
<evidence type="ECO:0000259" key="4">
    <source>
        <dbReference type="PROSITE" id="PS50089"/>
    </source>
</evidence>
<dbReference type="InterPro" id="IPR013083">
    <property type="entry name" value="Znf_RING/FYVE/PHD"/>
</dbReference>
<keyword evidence="1 3" id="KW-0863">Zinc-finger</keyword>
<accession>A0A0B6Y7P9</accession>
<evidence type="ECO:0000256" key="1">
    <source>
        <dbReference type="ARBA" id="ARBA00022771"/>
    </source>
</evidence>
<proteinExistence type="predicted"/>
<dbReference type="SMART" id="SM00184">
    <property type="entry name" value="RING"/>
    <property type="match status" value="1"/>
</dbReference>
<feature type="domain" description="RING-type" evidence="4">
    <location>
        <begin position="394"/>
        <end position="429"/>
    </location>
</feature>
<dbReference type="SUPFAM" id="SSF57850">
    <property type="entry name" value="RING/U-box"/>
    <property type="match status" value="1"/>
</dbReference>
<protein>
    <recommendedName>
        <fullName evidence="4">RING-type domain-containing protein</fullName>
    </recommendedName>
</protein>
<reference evidence="5" key="1">
    <citation type="submission" date="2014-12" db="EMBL/GenBank/DDBJ databases">
        <title>Insight into the proteome of Arion vulgaris.</title>
        <authorList>
            <person name="Aradska J."/>
            <person name="Bulat T."/>
            <person name="Smidak R."/>
            <person name="Sarate P."/>
            <person name="Gangsoo J."/>
            <person name="Sialana F."/>
            <person name="Bilban M."/>
            <person name="Lubec G."/>
        </authorList>
    </citation>
    <scope>NUCLEOTIDE SEQUENCE</scope>
    <source>
        <tissue evidence="5">Skin</tissue>
    </source>
</reference>
<dbReference type="GO" id="GO:0008270">
    <property type="term" value="F:zinc ion binding"/>
    <property type="evidence" value="ECO:0007669"/>
    <property type="project" value="UniProtKB-KW"/>
</dbReference>
<name>A0A0B6Y7P9_9EUPU</name>
<dbReference type="Pfam" id="PF13920">
    <property type="entry name" value="zf-C3HC4_3"/>
    <property type="match status" value="1"/>
</dbReference>
<evidence type="ECO:0000313" key="5">
    <source>
        <dbReference type="EMBL" id="CEK52184.1"/>
    </source>
</evidence>
<organism evidence="5">
    <name type="scientific">Arion vulgaris</name>
    <dbReference type="NCBI Taxonomy" id="1028688"/>
    <lineage>
        <taxon>Eukaryota</taxon>
        <taxon>Metazoa</taxon>
        <taxon>Spiralia</taxon>
        <taxon>Lophotrochozoa</taxon>
        <taxon>Mollusca</taxon>
        <taxon>Gastropoda</taxon>
        <taxon>Heterobranchia</taxon>
        <taxon>Euthyneura</taxon>
        <taxon>Panpulmonata</taxon>
        <taxon>Eupulmonata</taxon>
        <taxon>Stylommatophora</taxon>
        <taxon>Helicina</taxon>
        <taxon>Arionoidea</taxon>
        <taxon>Arionidae</taxon>
        <taxon>Arion</taxon>
    </lineage>
</organism>
<dbReference type="AlphaFoldDB" id="A0A0B6Y7P9"/>
<sequence>MRNDTSVCALYEEYTGRLQKDDFAVKMSSDFNNICANVNPQSQNSRDGNECCNKSDDMSSTQVFLCGEDKTGCANHTMQVPQCSDRLLNESASTSKKEGTIDFVDTESKFTGARPKLTESRTLKSNSTTRNKQKSVRWSEEIKSTSSIDEITYQHYRNCLLKLKIPNTNLEYAAVEAVLFMYDNVIVVSKTLIDMAMKFLWAKLGCCPKAVELYSVINDFKFEERSFVLAFLEICQSEKGRSIVEPLFDDGYQLVPLNENMDCLSQHSEAQTDQISPQASGSKQLLDEGYCSLSDDVHTVNSENQKYPLQTDEPLRAFDFQFLAPVSDVQTNYSHHHLSSEAVHTVSNINSSEPLTEVVRSEQTKNMFPQEELQHVKIQVLQKEQEYLKIPMICVLCKEKPIEVTLLPCGHFVLCSSCSDSCTFCPVCKKKALAEVKTFLC</sequence>
<gene>
    <name evidence="5" type="primary">ORF15813</name>
</gene>
<keyword evidence="1 3" id="KW-0479">Metal-binding</keyword>